<evidence type="ECO:0000313" key="2">
    <source>
        <dbReference type="EMBL" id="MBD3108108.1"/>
    </source>
</evidence>
<proteinExistence type="predicted"/>
<feature type="transmembrane region" description="Helical" evidence="1">
    <location>
        <begin position="133"/>
        <end position="156"/>
    </location>
</feature>
<keyword evidence="1" id="KW-1133">Transmembrane helix</keyword>
<evidence type="ECO:0008006" key="4">
    <source>
        <dbReference type="Google" id="ProtNLM"/>
    </source>
</evidence>
<evidence type="ECO:0000256" key="1">
    <source>
        <dbReference type="SAM" id="Phobius"/>
    </source>
</evidence>
<feature type="transmembrane region" description="Helical" evidence="1">
    <location>
        <begin position="69"/>
        <end position="93"/>
    </location>
</feature>
<dbReference type="EMBL" id="JACXSI010000013">
    <property type="protein sequence ID" value="MBD3108108.1"/>
    <property type="molecule type" value="Genomic_DNA"/>
</dbReference>
<dbReference type="AlphaFoldDB" id="A0A927CUL8"/>
<dbReference type="InterPro" id="IPR024563">
    <property type="entry name" value="YqhR"/>
</dbReference>
<feature type="transmembrane region" description="Helical" evidence="1">
    <location>
        <begin position="100"/>
        <end position="121"/>
    </location>
</feature>
<organism evidence="2 3">
    <name type="scientific">Peribacillus faecalis</name>
    <dbReference type="NCBI Taxonomy" id="2772559"/>
    <lineage>
        <taxon>Bacteria</taxon>
        <taxon>Bacillati</taxon>
        <taxon>Bacillota</taxon>
        <taxon>Bacilli</taxon>
        <taxon>Bacillales</taxon>
        <taxon>Bacillaceae</taxon>
        <taxon>Peribacillus</taxon>
    </lineage>
</organism>
<keyword evidence="1" id="KW-0472">Membrane</keyword>
<keyword evidence="1" id="KW-0812">Transmembrane</keyword>
<comment type="caution">
    <text evidence="2">The sequence shown here is derived from an EMBL/GenBank/DDBJ whole genome shotgun (WGS) entry which is preliminary data.</text>
</comment>
<dbReference type="Proteomes" id="UP000602076">
    <property type="component" value="Unassembled WGS sequence"/>
</dbReference>
<reference evidence="2" key="1">
    <citation type="submission" date="2020-09" db="EMBL/GenBank/DDBJ databases">
        <title>Bacillus faecalis sp. nov., a moderately halophilic bacterium isolated from cow faeces.</title>
        <authorList>
            <person name="Jiang L."/>
            <person name="Lee J."/>
        </authorList>
    </citation>
    <scope>NUCLEOTIDE SEQUENCE</scope>
    <source>
        <strain evidence="2">AGMB 02131</strain>
    </source>
</reference>
<gene>
    <name evidence="2" type="ORF">IEO70_06985</name>
</gene>
<protein>
    <recommendedName>
        <fullName evidence="4">YqhR</fullName>
    </recommendedName>
</protein>
<sequence length="177" mass="19950">MANSQNQQNNRQEKQEKPISQAKNVVLIGFIGGLFWSTLGQLSHYFNFTEIGPTVVFSAWSGATWSDGFIGIILGIFVCGLAGIVASYLYYWFLRKQDHLLVSIIYGVVLWAIVHFGFARFFPAMPEFADLDFNTVVTTVCLYILFGVFVGVSVSFDEIERQRQREVEQQEAGKAQS</sequence>
<dbReference type="RefSeq" id="WP_190997650.1">
    <property type="nucleotide sequence ID" value="NZ_JACXSI010000013.1"/>
</dbReference>
<dbReference type="Pfam" id="PF11085">
    <property type="entry name" value="YqhR"/>
    <property type="match status" value="1"/>
</dbReference>
<name>A0A927CUL8_9BACI</name>
<keyword evidence="3" id="KW-1185">Reference proteome</keyword>
<evidence type="ECO:0000313" key="3">
    <source>
        <dbReference type="Proteomes" id="UP000602076"/>
    </source>
</evidence>
<feature type="transmembrane region" description="Helical" evidence="1">
    <location>
        <begin position="21"/>
        <end position="39"/>
    </location>
</feature>
<accession>A0A927CUL8</accession>